<protein>
    <submittedName>
        <fullName evidence="4">Secreted protein</fullName>
    </submittedName>
</protein>
<reference evidence="4" key="1">
    <citation type="submission" date="2017-02" db="UniProtKB">
        <authorList>
            <consortium name="WormBaseParasite"/>
        </authorList>
    </citation>
    <scope>IDENTIFICATION</scope>
</reference>
<evidence type="ECO:0000256" key="1">
    <source>
        <dbReference type="SAM" id="SignalP"/>
    </source>
</evidence>
<evidence type="ECO:0000313" key="2">
    <source>
        <dbReference type="EMBL" id="VDK29254.1"/>
    </source>
</evidence>
<evidence type="ECO:0000313" key="3">
    <source>
        <dbReference type="Proteomes" id="UP000267096"/>
    </source>
</evidence>
<dbReference type="EMBL" id="UYRR01018076">
    <property type="protein sequence ID" value="VDK29254.1"/>
    <property type="molecule type" value="Genomic_DNA"/>
</dbReference>
<feature type="signal peptide" evidence="1">
    <location>
        <begin position="1"/>
        <end position="27"/>
    </location>
</feature>
<evidence type="ECO:0000313" key="4">
    <source>
        <dbReference type="WBParaSite" id="ASIM_0000769801-mRNA-1"/>
    </source>
</evidence>
<proteinExistence type="predicted"/>
<dbReference type="AlphaFoldDB" id="A0A0M3JJ80"/>
<keyword evidence="1" id="KW-0732">Signal</keyword>
<organism evidence="4">
    <name type="scientific">Anisakis simplex</name>
    <name type="common">Herring worm</name>
    <dbReference type="NCBI Taxonomy" id="6269"/>
    <lineage>
        <taxon>Eukaryota</taxon>
        <taxon>Metazoa</taxon>
        <taxon>Ecdysozoa</taxon>
        <taxon>Nematoda</taxon>
        <taxon>Chromadorea</taxon>
        <taxon>Rhabditida</taxon>
        <taxon>Spirurina</taxon>
        <taxon>Ascaridomorpha</taxon>
        <taxon>Ascaridoidea</taxon>
        <taxon>Anisakidae</taxon>
        <taxon>Anisakis</taxon>
        <taxon>Anisakis simplex complex</taxon>
    </lineage>
</organism>
<sequence length="139" mass="15557">MKGEHSCLHWKPLWLLFIVLAVVGTDASEVQREFRVSELAPVGHIIGYISGSALIGLKAHYYIVYPDSSGQVENVSPFRIVRRLKFIIALSFSTSKLIDWLGHVDLAMTEMKSLVCLTLLNVIGLHIRMICQCQMTGQS</sequence>
<keyword evidence="3" id="KW-1185">Reference proteome</keyword>
<reference evidence="2 3" key="2">
    <citation type="submission" date="2018-11" db="EMBL/GenBank/DDBJ databases">
        <authorList>
            <consortium name="Pathogen Informatics"/>
        </authorList>
    </citation>
    <scope>NUCLEOTIDE SEQUENCE [LARGE SCALE GENOMIC DNA]</scope>
</reference>
<gene>
    <name evidence="2" type="ORF">ASIM_LOCUS7464</name>
</gene>
<feature type="chain" id="PRO_5043120890" evidence="1">
    <location>
        <begin position="28"/>
        <end position="139"/>
    </location>
</feature>
<dbReference type="WBParaSite" id="ASIM_0000769801-mRNA-1">
    <property type="protein sequence ID" value="ASIM_0000769801-mRNA-1"/>
    <property type="gene ID" value="ASIM_0000769801"/>
</dbReference>
<name>A0A0M3JJ80_ANISI</name>
<accession>A0A0M3JJ80</accession>
<dbReference type="Proteomes" id="UP000267096">
    <property type="component" value="Unassembled WGS sequence"/>
</dbReference>